<sequence>MMAYHCGNSSIIECLLSENRELRRQPQEMWNVLNVLLIVLCQLFL</sequence>
<evidence type="ECO:0000313" key="2">
    <source>
        <dbReference type="Proteomes" id="UP000054047"/>
    </source>
</evidence>
<gene>
    <name evidence="1" type="ORF">ANCDUO_18861</name>
</gene>
<dbReference type="AlphaFoldDB" id="A0A0C2CMR9"/>
<organism evidence="1 2">
    <name type="scientific">Ancylostoma duodenale</name>
    <dbReference type="NCBI Taxonomy" id="51022"/>
    <lineage>
        <taxon>Eukaryota</taxon>
        <taxon>Metazoa</taxon>
        <taxon>Ecdysozoa</taxon>
        <taxon>Nematoda</taxon>
        <taxon>Chromadorea</taxon>
        <taxon>Rhabditida</taxon>
        <taxon>Rhabditina</taxon>
        <taxon>Rhabditomorpha</taxon>
        <taxon>Strongyloidea</taxon>
        <taxon>Ancylostomatidae</taxon>
        <taxon>Ancylostomatinae</taxon>
        <taxon>Ancylostoma</taxon>
    </lineage>
</organism>
<evidence type="ECO:0000313" key="1">
    <source>
        <dbReference type="EMBL" id="KIH51057.1"/>
    </source>
</evidence>
<proteinExistence type="predicted"/>
<dbReference type="Proteomes" id="UP000054047">
    <property type="component" value="Unassembled WGS sequence"/>
</dbReference>
<reference evidence="1 2" key="1">
    <citation type="submission" date="2013-12" db="EMBL/GenBank/DDBJ databases">
        <title>Draft genome of the parsitic nematode Ancylostoma duodenale.</title>
        <authorList>
            <person name="Mitreva M."/>
        </authorList>
    </citation>
    <scope>NUCLEOTIDE SEQUENCE [LARGE SCALE GENOMIC DNA]</scope>
    <source>
        <strain evidence="1 2">Zhejiang</strain>
    </source>
</reference>
<keyword evidence="2" id="KW-1185">Reference proteome</keyword>
<name>A0A0C2CMR9_9BILA</name>
<dbReference type="EMBL" id="KN747791">
    <property type="protein sequence ID" value="KIH51057.1"/>
    <property type="molecule type" value="Genomic_DNA"/>
</dbReference>
<protein>
    <submittedName>
        <fullName evidence="1">Uncharacterized protein</fullName>
    </submittedName>
</protein>
<accession>A0A0C2CMR9</accession>